<proteinExistence type="predicted"/>
<reference evidence="3" key="1">
    <citation type="journal article" date="2017" name="Nat. Ecol. Evol.">
        <title>Genome expansion and lineage-specific genetic innovations in the forest pathogenic fungi Armillaria.</title>
        <authorList>
            <person name="Sipos G."/>
            <person name="Prasanna A.N."/>
            <person name="Walter M.C."/>
            <person name="O'Connor E."/>
            <person name="Balint B."/>
            <person name="Krizsan K."/>
            <person name="Kiss B."/>
            <person name="Hess J."/>
            <person name="Varga T."/>
            <person name="Slot J."/>
            <person name="Riley R."/>
            <person name="Boka B."/>
            <person name="Rigling D."/>
            <person name="Barry K."/>
            <person name="Lee J."/>
            <person name="Mihaltcheva S."/>
            <person name="LaButti K."/>
            <person name="Lipzen A."/>
            <person name="Waldron R."/>
            <person name="Moloney N.M."/>
            <person name="Sperisen C."/>
            <person name="Kredics L."/>
            <person name="Vagvoelgyi C."/>
            <person name="Patrignani A."/>
            <person name="Fitzpatrick D."/>
            <person name="Nagy I."/>
            <person name="Doyle S."/>
            <person name="Anderson J.B."/>
            <person name="Grigoriev I.V."/>
            <person name="Gueldener U."/>
            <person name="Muensterkoetter M."/>
            <person name="Nagy L.G."/>
        </authorList>
    </citation>
    <scope>NUCLEOTIDE SEQUENCE [LARGE SCALE GENOMIC DNA]</scope>
    <source>
        <strain evidence="3">Ar21-2</strain>
    </source>
</reference>
<evidence type="ECO:0000313" key="2">
    <source>
        <dbReference type="EMBL" id="PBK95023.1"/>
    </source>
</evidence>
<evidence type="ECO:0000259" key="1">
    <source>
        <dbReference type="PROSITE" id="PS50181"/>
    </source>
</evidence>
<evidence type="ECO:0000313" key="3">
    <source>
        <dbReference type="Proteomes" id="UP000217790"/>
    </source>
</evidence>
<dbReference type="Proteomes" id="UP000217790">
    <property type="component" value="Unassembled WGS sequence"/>
</dbReference>
<gene>
    <name evidence="2" type="ORF">ARMGADRAFT_1077788</name>
</gene>
<dbReference type="SUPFAM" id="SSF81383">
    <property type="entry name" value="F-box domain"/>
    <property type="match status" value="1"/>
</dbReference>
<dbReference type="InParanoid" id="A0A2H3E382"/>
<feature type="domain" description="F-box" evidence="1">
    <location>
        <begin position="1"/>
        <end position="46"/>
    </location>
</feature>
<dbReference type="OrthoDB" id="2921394at2759"/>
<dbReference type="EMBL" id="KZ293652">
    <property type="protein sequence ID" value="PBK95023.1"/>
    <property type="molecule type" value="Genomic_DNA"/>
</dbReference>
<dbReference type="AlphaFoldDB" id="A0A2H3E382"/>
<dbReference type="PROSITE" id="PS50181">
    <property type="entry name" value="FBOX"/>
    <property type="match status" value="1"/>
</dbReference>
<dbReference type="InterPro" id="IPR036047">
    <property type="entry name" value="F-box-like_dom_sf"/>
</dbReference>
<sequence length="250" mass="28065">MHLLDLPHELLSCIVHFADPNTLCALCLTEKRILYKIARDFLWRNVTVVFGTDPNPKPNLFSFDSGSLAATRSLSIVVHGYLDVSLSSFASVLAPMNNINRVRVSGGSGPFIRLILENTMAPLMTMELNRCYAEPQDFAEMVPITIQKLFISRCHSNLFFLLGRLTVEDLEVHGPDLDGECMPIGITLRRLTDAHLGKLKRLCLIDTCRDAGCRDLLHLARALKHPFLSLEELVLDIPLSQDMDQKLIQL</sequence>
<keyword evidence="3" id="KW-1185">Reference proteome</keyword>
<organism evidence="2 3">
    <name type="scientific">Armillaria gallica</name>
    <name type="common">Bulbous honey fungus</name>
    <name type="synonym">Armillaria bulbosa</name>
    <dbReference type="NCBI Taxonomy" id="47427"/>
    <lineage>
        <taxon>Eukaryota</taxon>
        <taxon>Fungi</taxon>
        <taxon>Dikarya</taxon>
        <taxon>Basidiomycota</taxon>
        <taxon>Agaricomycotina</taxon>
        <taxon>Agaricomycetes</taxon>
        <taxon>Agaricomycetidae</taxon>
        <taxon>Agaricales</taxon>
        <taxon>Marasmiineae</taxon>
        <taxon>Physalacriaceae</taxon>
        <taxon>Armillaria</taxon>
    </lineage>
</organism>
<name>A0A2H3E382_ARMGA</name>
<protein>
    <recommendedName>
        <fullName evidence="1">F-box domain-containing protein</fullName>
    </recommendedName>
</protein>
<dbReference type="OMA" id="EMVPITI"/>
<dbReference type="InterPro" id="IPR001810">
    <property type="entry name" value="F-box_dom"/>
</dbReference>
<accession>A0A2H3E382</accession>